<proteinExistence type="predicted"/>
<dbReference type="Proteomes" id="UP000809621">
    <property type="component" value="Unassembled WGS sequence"/>
</dbReference>
<dbReference type="InterPro" id="IPR029039">
    <property type="entry name" value="Flavoprotein-like_sf"/>
</dbReference>
<dbReference type="Gene3D" id="3.40.50.360">
    <property type="match status" value="1"/>
</dbReference>
<keyword evidence="5" id="KW-1185">Reference proteome</keyword>
<dbReference type="Pfam" id="PF03358">
    <property type="entry name" value="FMN_red"/>
    <property type="match status" value="1"/>
</dbReference>
<comment type="caution">
    <text evidence="4">The sequence shown here is derived from an EMBL/GenBank/DDBJ whole genome shotgun (WGS) entry which is preliminary data.</text>
</comment>
<comment type="cofactor">
    <cofactor evidence="1">
        <name>FMN</name>
        <dbReference type="ChEBI" id="CHEBI:58210"/>
    </cofactor>
</comment>
<evidence type="ECO:0000313" key="5">
    <source>
        <dbReference type="Proteomes" id="UP000809621"/>
    </source>
</evidence>
<evidence type="ECO:0000256" key="2">
    <source>
        <dbReference type="ARBA" id="ARBA00022643"/>
    </source>
</evidence>
<accession>A0ABS2HGT7</accession>
<evidence type="ECO:0000259" key="3">
    <source>
        <dbReference type="Pfam" id="PF03358"/>
    </source>
</evidence>
<dbReference type="InterPro" id="IPR050712">
    <property type="entry name" value="NAD(P)H-dep_reductase"/>
</dbReference>
<keyword evidence="2" id="KW-0285">Flavoprotein</keyword>
<evidence type="ECO:0000313" key="4">
    <source>
        <dbReference type="EMBL" id="MBM7036755.1"/>
    </source>
</evidence>
<dbReference type="RefSeq" id="WP_205158312.1">
    <property type="nucleotide sequence ID" value="NZ_JAFEUM010000003.1"/>
</dbReference>
<protein>
    <submittedName>
        <fullName evidence="4">NAD(P)H-dependent oxidoreductase</fullName>
    </submittedName>
</protein>
<feature type="domain" description="NADPH-dependent FMN reductase-like" evidence="3">
    <location>
        <begin position="1"/>
        <end position="139"/>
    </location>
</feature>
<sequence length="182" mass="20434">MKLILLSGSFHSKSRSCALLNAVQAYFPEHEYSFPKLDAMPFYCEDLAKIKPENIQHFIHEIESADGLVICTPEYNHSIPAVLKNAIDWASRPAFNSVLRNKPVTIITQANSPVGGARAQAHIKLVFDSTLSSIHPVHEMMITGVDKAIDSQLKVVDQKVEQRLKRHMAHFVEFIEGQRGTK</sequence>
<evidence type="ECO:0000256" key="1">
    <source>
        <dbReference type="ARBA" id="ARBA00001917"/>
    </source>
</evidence>
<dbReference type="PANTHER" id="PTHR30543">
    <property type="entry name" value="CHROMATE REDUCTASE"/>
    <property type="match status" value="1"/>
</dbReference>
<dbReference type="SUPFAM" id="SSF52218">
    <property type="entry name" value="Flavoproteins"/>
    <property type="match status" value="1"/>
</dbReference>
<dbReference type="InterPro" id="IPR005025">
    <property type="entry name" value="FMN_Rdtase-like_dom"/>
</dbReference>
<keyword evidence="2" id="KW-0288">FMN</keyword>
<gene>
    <name evidence="4" type="ORF">JQC93_10120</name>
</gene>
<organism evidence="4 5">
    <name type="scientific">Vibrio ulleungensis</name>
    <dbReference type="NCBI Taxonomy" id="2807619"/>
    <lineage>
        <taxon>Bacteria</taxon>
        <taxon>Pseudomonadati</taxon>
        <taxon>Pseudomonadota</taxon>
        <taxon>Gammaproteobacteria</taxon>
        <taxon>Vibrionales</taxon>
        <taxon>Vibrionaceae</taxon>
        <taxon>Vibrio</taxon>
    </lineage>
</organism>
<dbReference type="EMBL" id="JAFEUM010000003">
    <property type="protein sequence ID" value="MBM7036755.1"/>
    <property type="molecule type" value="Genomic_DNA"/>
</dbReference>
<name>A0ABS2HGT7_9VIBR</name>
<reference evidence="4 5" key="1">
    <citation type="submission" date="2021-02" db="EMBL/GenBank/DDBJ databases">
        <authorList>
            <person name="Park J.-S."/>
        </authorList>
    </citation>
    <scope>NUCLEOTIDE SEQUENCE [LARGE SCALE GENOMIC DNA]</scope>
    <source>
        <strain evidence="4 5">188UL20-2</strain>
    </source>
</reference>
<dbReference type="PANTHER" id="PTHR30543:SF21">
    <property type="entry name" value="NAD(P)H-DEPENDENT FMN REDUCTASE LOT6"/>
    <property type="match status" value="1"/>
</dbReference>